<feature type="transmembrane region" description="Helical" evidence="7">
    <location>
        <begin position="203"/>
        <end position="224"/>
    </location>
</feature>
<sequence length="694" mass="75562">MYPGDTTDQHRFGYLATPALLLLTLAMVILRIPPFLLDTLFTFNIAFSLLMLLLAIQIDRPLNFSVFPSLLLIATLLRLALNVASTRVVLLQGHTGTDAAGRVIEAFGTVVIAGNYVVGFVIFTILVIVNFVVITKGCTRISEVTARFTLDAMPGKQMAIDADLNAGILNQQEAGERREAVSREADFYGAMDGASKFVRGDAVASLLILAINIIGGIAIGLFQYDLPLATAFHTYGLLTIGDGLVAQVPSLLLSTTAAIMVTRVSGSGNMPARIRSELLSSPRAFLVCAGILIIMGLVPGMPHLAFAGLGLLVALPGLKSLRREKTEQKTGAPDTGTAPEPTEPPLDWRELHPADALGLEIGYRLIPLVDSSRTSELTSSIRGVRKNLSQKLGFLIPSVHIRDNLDLDPEHYVITLHGVQFATGRVIPDHLLAIATREASGELEGTADHDPCYGLDAVWITREQEEDAMRQGYTVVDGPTIIATHLGQIMEDHAHELFGYDEAQDWLEQLRELSPRLADELIPDKLSLGQLMRICQALLIEQVPLTDMRTIAATLIDTGNKDRNPLVMAQDVRVALRRMILNSLAGMDKVLPVTTLSPALEKLLLEAWRQASQNGGYSPDAIPLEPSLTAQLQQKLPTVEQQMESHGQLPVLLVVPQLRPLLARFAHVCTKHLRVLSFSEIPDDRQVNIVSQLG</sequence>
<comment type="caution">
    <text evidence="9">The sequence shown here is derived from an EMBL/GenBank/DDBJ whole genome shotgun (WGS) entry which is preliminary data.</text>
</comment>
<dbReference type="InterPro" id="IPR042196">
    <property type="entry name" value="FHIPEP_4"/>
</dbReference>
<proteinExistence type="inferred from homology"/>
<dbReference type="Gene3D" id="3.40.30.60">
    <property type="entry name" value="FHIPEP family, domain 1"/>
    <property type="match status" value="1"/>
</dbReference>
<dbReference type="InterPro" id="IPR042193">
    <property type="entry name" value="FHIPEP_3"/>
</dbReference>
<feature type="transmembrane region" description="Helical" evidence="7">
    <location>
        <begin position="39"/>
        <end position="58"/>
    </location>
</feature>
<keyword evidence="6 7" id="KW-0472">Membrane</keyword>
<keyword evidence="9" id="KW-0282">Flagellum</keyword>
<dbReference type="InterPro" id="IPR006301">
    <property type="entry name" value="FlhA"/>
</dbReference>
<organism evidence="9 10">
    <name type="scientific">Kistimonas scapharcae</name>
    <dbReference type="NCBI Taxonomy" id="1036133"/>
    <lineage>
        <taxon>Bacteria</taxon>
        <taxon>Pseudomonadati</taxon>
        <taxon>Pseudomonadota</taxon>
        <taxon>Gammaproteobacteria</taxon>
        <taxon>Oceanospirillales</taxon>
        <taxon>Endozoicomonadaceae</taxon>
        <taxon>Kistimonas</taxon>
    </lineage>
</organism>
<reference evidence="10" key="1">
    <citation type="journal article" date="2019" name="Int. J. Syst. Evol. Microbiol.">
        <title>The Global Catalogue of Microorganisms (GCM) 10K type strain sequencing project: providing services to taxonomists for standard genome sequencing and annotation.</title>
        <authorList>
            <consortium name="The Broad Institute Genomics Platform"/>
            <consortium name="The Broad Institute Genome Sequencing Center for Infectious Disease"/>
            <person name="Wu L."/>
            <person name="Ma J."/>
        </authorList>
    </citation>
    <scope>NUCLEOTIDE SEQUENCE [LARGE SCALE GENOMIC DNA]</scope>
    <source>
        <strain evidence="10">JCM 17805</strain>
    </source>
</reference>
<dbReference type="EMBL" id="BAABFL010000465">
    <property type="protein sequence ID" value="GAA4651926.1"/>
    <property type="molecule type" value="Genomic_DNA"/>
</dbReference>
<comment type="function">
    <text evidence="7">Required for formation of the rod structure of the flagellar apparatus. Together with FliI and FliH, may constitute the export apparatus of flagellin.</text>
</comment>
<keyword evidence="10" id="KW-1185">Reference proteome</keyword>
<dbReference type="InterPro" id="IPR042194">
    <property type="entry name" value="FHIPEP_1"/>
</dbReference>
<gene>
    <name evidence="9" type="primary">flhA_2</name>
    <name evidence="7" type="synonym">flhA</name>
    <name evidence="9" type="ORF">GCM10023116_42100</name>
</gene>
<keyword evidence="7" id="KW-0653">Protein transport</keyword>
<name>A0ABP8V7Q4_9GAMM</name>
<evidence type="ECO:0000256" key="1">
    <source>
        <dbReference type="ARBA" id="ARBA00004651"/>
    </source>
</evidence>
<feature type="transmembrane region" description="Helical" evidence="7">
    <location>
        <begin position="278"/>
        <end position="298"/>
    </location>
</feature>
<evidence type="ECO:0000256" key="7">
    <source>
        <dbReference type="RuleBase" id="RU364093"/>
    </source>
</evidence>
<dbReference type="Proteomes" id="UP001500604">
    <property type="component" value="Unassembled WGS sequence"/>
</dbReference>
<protein>
    <recommendedName>
        <fullName evidence="7">Flagellar biosynthesis protein FlhA</fullName>
    </recommendedName>
</protein>
<dbReference type="PRINTS" id="PR00949">
    <property type="entry name" value="TYPE3IMAPROT"/>
</dbReference>
<keyword evidence="3 7" id="KW-1003">Cell membrane</keyword>
<evidence type="ECO:0000256" key="3">
    <source>
        <dbReference type="ARBA" id="ARBA00022475"/>
    </source>
</evidence>
<feature type="transmembrane region" description="Helical" evidence="7">
    <location>
        <begin position="70"/>
        <end position="90"/>
    </location>
</feature>
<keyword evidence="7" id="KW-1005">Bacterial flagellum biogenesis</keyword>
<keyword evidence="5 7" id="KW-1133">Transmembrane helix</keyword>
<dbReference type="Gene3D" id="3.40.50.12790">
    <property type="entry name" value="FHIPEP family, domain 4"/>
    <property type="match status" value="1"/>
</dbReference>
<keyword evidence="4 7" id="KW-0812">Transmembrane</keyword>
<feature type="transmembrane region" description="Helical" evidence="7">
    <location>
        <begin position="12"/>
        <end position="33"/>
    </location>
</feature>
<evidence type="ECO:0000256" key="2">
    <source>
        <dbReference type="ARBA" id="ARBA00008835"/>
    </source>
</evidence>
<feature type="transmembrane region" description="Helical" evidence="7">
    <location>
        <begin position="244"/>
        <end position="266"/>
    </location>
</feature>
<dbReference type="PANTHER" id="PTHR30161">
    <property type="entry name" value="FLAGELLAR EXPORT PROTEIN, MEMBRANE FLHA SUBUNIT-RELATED"/>
    <property type="match status" value="1"/>
</dbReference>
<keyword evidence="7" id="KW-0813">Transport</keyword>
<evidence type="ECO:0000256" key="5">
    <source>
        <dbReference type="ARBA" id="ARBA00022989"/>
    </source>
</evidence>
<dbReference type="Gene3D" id="1.10.8.540">
    <property type="entry name" value="FHIPEP family, domain 3"/>
    <property type="match status" value="1"/>
</dbReference>
<keyword evidence="7" id="KW-1006">Bacterial flagellum protein export</keyword>
<comment type="similarity">
    <text evidence="2 7">Belongs to the FHIPEP (flagella/HR/invasion proteins export pore) family.</text>
</comment>
<evidence type="ECO:0000313" key="9">
    <source>
        <dbReference type="EMBL" id="GAA4651926.1"/>
    </source>
</evidence>
<feature type="region of interest" description="Disordered" evidence="8">
    <location>
        <begin position="324"/>
        <end position="347"/>
    </location>
</feature>
<dbReference type="NCBIfam" id="TIGR01398">
    <property type="entry name" value="FlhA"/>
    <property type="match status" value="1"/>
</dbReference>
<dbReference type="PIRSF" id="PIRSF005419">
    <property type="entry name" value="FlhA"/>
    <property type="match status" value="1"/>
</dbReference>
<comment type="subcellular location">
    <subcellularLocation>
        <location evidence="1 7">Cell membrane</location>
        <topology evidence="1 7">Multi-pass membrane protein</topology>
    </subcellularLocation>
</comment>
<feature type="transmembrane region" description="Helical" evidence="7">
    <location>
        <begin position="110"/>
        <end position="133"/>
    </location>
</feature>
<dbReference type="InterPro" id="IPR001712">
    <property type="entry name" value="T3SS_FHIPEP"/>
</dbReference>
<evidence type="ECO:0000256" key="8">
    <source>
        <dbReference type="SAM" id="MobiDB-lite"/>
    </source>
</evidence>
<keyword evidence="9" id="KW-0966">Cell projection</keyword>
<evidence type="ECO:0000313" key="10">
    <source>
        <dbReference type="Proteomes" id="UP001500604"/>
    </source>
</evidence>
<accession>A0ABP8V7Q4</accession>
<keyword evidence="9" id="KW-0969">Cilium</keyword>
<evidence type="ECO:0000256" key="4">
    <source>
        <dbReference type="ARBA" id="ARBA00022692"/>
    </source>
</evidence>
<dbReference type="PANTHER" id="PTHR30161:SF1">
    <property type="entry name" value="FLAGELLAR BIOSYNTHESIS PROTEIN FLHA-RELATED"/>
    <property type="match status" value="1"/>
</dbReference>
<dbReference type="Pfam" id="PF00771">
    <property type="entry name" value="FHIPEP"/>
    <property type="match status" value="1"/>
</dbReference>
<evidence type="ECO:0000256" key="6">
    <source>
        <dbReference type="ARBA" id="ARBA00023136"/>
    </source>
</evidence>